<reference evidence="5 6" key="1">
    <citation type="submission" date="2020-07" db="EMBL/GenBank/DDBJ databases">
        <title>Sequencing the genomes of 1000 actinobacteria strains.</title>
        <authorList>
            <person name="Klenk H.-P."/>
        </authorList>
    </citation>
    <scope>NUCLEOTIDE SEQUENCE [LARGE SCALE GENOMIC DNA]</scope>
    <source>
        <strain evidence="5 6">DSM 103833</strain>
    </source>
</reference>
<dbReference type="GO" id="GO:0008270">
    <property type="term" value="F:zinc ion binding"/>
    <property type="evidence" value="ECO:0007669"/>
    <property type="project" value="InterPro"/>
</dbReference>
<name>A0A853C2C8_9ACTN</name>
<evidence type="ECO:0000256" key="2">
    <source>
        <dbReference type="ARBA" id="ARBA00022729"/>
    </source>
</evidence>
<proteinExistence type="inferred from homology"/>
<dbReference type="Pfam" id="PF01510">
    <property type="entry name" value="Amidase_2"/>
    <property type="match status" value="1"/>
</dbReference>
<dbReference type="GO" id="GO:0009253">
    <property type="term" value="P:peptidoglycan catabolic process"/>
    <property type="evidence" value="ECO:0007669"/>
    <property type="project" value="InterPro"/>
</dbReference>
<comment type="caution">
    <text evidence="5">The sequence shown here is derived from an EMBL/GenBank/DDBJ whole genome shotgun (WGS) entry which is preliminary data.</text>
</comment>
<dbReference type="SUPFAM" id="SSF55846">
    <property type="entry name" value="N-acetylmuramoyl-L-alanine amidase-like"/>
    <property type="match status" value="1"/>
</dbReference>
<keyword evidence="2" id="KW-0732">Signal</keyword>
<dbReference type="SMART" id="SM00701">
    <property type="entry name" value="PGRP"/>
    <property type="match status" value="1"/>
</dbReference>
<keyword evidence="6" id="KW-1185">Reference proteome</keyword>
<dbReference type="Pfam" id="PF13517">
    <property type="entry name" value="FG-GAP_3"/>
    <property type="match status" value="1"/>
</dbReference>
<dbReference type="InterPro" id="IPR006619">
    <property type="entry name" value="PGRP_domain_met/bac"/>
</dbReference>
<feature type="domain" description="Peptidoglycan recognition protein family" evidence="4">
    <location>
        <begin position="260"/>
        <end position="401"/>
    </location>
</feature>
<dbReference type="SUPFAM" id="SSF69318">
    <property type="entry name" value="Integrin alpha N-terminal domain"/>
    <property type="match status" value="1"/>
</dbReference>
<evidence type="ECO:0000256" key="1">
    <source>
        <dbReference type="ARBA" id="ARBA00007553"/>
    </source>
</evidence>
<feature type="region of interest" description="Disordered" evidence="3">
    <location>
        <begin position="162"/>
        <end position="181"/>
    </location>
</feature>
<dbReference type="Gene3D" id="3.40.80.10">
    <property type="entry name" value="Peptidoglycan recognition protein-like"/>
    <property type="match status" value="1"/>
</dbReference>
<dbReference type="InterPro" id="IPR002502">
    <property type="entry name" value="Amidase_domain"/>
</dbReference>
<dbReference type="InterPro" id="IPR028994">
    <property type="entry name" value="Integrin_alpha_N"/>
</dbReference>
<dbReference type="CDD" id="cd06583">
    <property type="entry name" value="PGRP"/>
    <property type="match status" value="1"/>
</dbReference>
<sequence length="703" mass="75028">MFSPSFSGPSTANRSRFVTACQQLLALAVVVAVLTPAARTITMDVRPPSDAEGVLPGHGVFLRSAERPATVPTAPVDAEVDEYSLTAPAGARLAAGALRATTRRTATGEHITSDAVPVEGYGAVGVTWAHGSRVPDDAIGLEVRYRDAGTWSGWIGLEYHDDHGPDPDSAEAANARPGTDPLLVGEVDEVQVRVEADRTAPADMKLAVIDPGASKQTARQAPEIDTGDLMAPDTADTAVVEAPASGDAQMRAVTTVAPRPKIFSRAQWGADERMRDKPSLHYHEIHAGFVHHTVNANDYTRAQVPGIIRGIYAYHTRSLGWSDVGYNFLVDRFGRIWEGRYGGVHRPVVGAHTLGYNDDAFAMSAIGNFETARPSDAMIEAYGRLFAWKLGLHGVGAGWKKTFVTSRYFQAINGHRDAGSTACPGQYLYNRLSDIRAKAKEYQTDWRGRELESNLIGSAHPDLVARRASNGTVVILPLRRANDGRVSVGEPVETGLDLDGVRNIFKAGDWDRDGVGDLVVRAGDGSLDLYRGLGKGKFDTARQIATGFGRVQLLSAVGDMTGDGYPDLMGQPKGGSMRLYPGAGTEGLRESYPAYGNIKANRIVGVGRWDFDGAADVFSRTGDRITLRPGNGPGGLVGTKPVTLDVAGYDWLVGVSDVGLTGHADLVARGKESGDLYLFPGTRKGFGERVTLGKSAGAFNYIG</sequence>
<accession>A0A853C2C8</accession>
<protein>
    <recommendedName>
        <fullName evidence="4">Peptidoglycan recognition protein family domain-containing protein</fullName>
    </recommendedName>
</protein>
<evidence type="ECO:0000313" key="5">
    <source>
        <dbReference type="EMBL" id="NYJ02350.1"/>
    </source>
</evidence>
<dbReference type="PANTHER" id="PTHR11022:SF41">
    <property type="entry name" value="PEPTIDOGLYCAN-RECOGNITION PROTEIN LC-RELATED"/>
    <property type="match status" value="1"/>
</dbReference>
<comment type="similarity">
    <text evidence="1">Belongs to the N-acetylmuramoyl-L-alanine amidase 2 family.</text>
</comment>
<gene>
    <name evidence="5" type="ORF">HNR19_003048</name>
</gene>
<dbReference type="Gene3D" id="2.130.10.130">
    <property type="entry name" value="Integrin alpha, N-terminal"/>
    <property type="match status" value="1"/>
</dbReference>
<dbReference type="RefSeq" id="WP_179668729.1">
    <property type="nucleotide sequence ID" value="NZ_JACCFP010000001.1"/>
</dbReference>
<dbReference type="GO" id="GO:0008745">
    <property type="term" value="F:N-acetylmuramoyl-L-alanine amidase activity"/>
    <property type="evidence" value="ECO:0007669"/>
    <property type="project" value="InterPro"/>
</dbReference>
<dbReference type="AlphaFoldDB" id="A0A853C2C8"/>
<evidence type="ECO:0000313" key="6">
    <source>
        <dbReference type="Proteomes" id="UP000530424"/>
    </source>
</evidence>
<dbReference type="InterPro" id="IPR036505">
    <property type="entry name" value="Amidase/PGRP_sf"/>
</dbReference>
<organism evidence="5 6">
    <name type="scientific">Nocardioides thalensis</name>
    <dbReference type="NCBI Taxonomy" id="1914755"/>
    <lineage>
        <taxon>Bacteria</taxon>
        <taxon>Bacillati</taxon>
        <taxon>Actinomycetota</taxon>
        <taxon>Actinomycetes</taxon>
        <taxon>Propionibacteriales</taxon>
        <taxon>Nocardioidaceae</taxon>
        <taxon>Nocardioides</taxon>
    </lineage>
</organism>
<dbReference type="InterPro" id="IPR013517">
    <property type="entry name" value="FG-GAP"/>
</dbReference>
<dbReference type="InterPro" id="IPR015510">
    <property type="entry name" value="PGRP"/>
</dbReference>
<dbReference type="EMBL" id="JACCFP010000001">
    <property type="protein sequence ID" value="NYJ02350.1"/>
    <property type="molecule type" value="Genomic_DNA"/>
</dbReference>
<evidence type="ECO:0000259" key="4">
    <source>
        <dbReference type="SMART" id="SM00701"/>
    </source>
</evidence>
<evidence type="ECO:0000256" key="3">
    <source>
        <dbReference type="SAM" id="MobiDB-lite"/>
    </source>
</evidence>
<dbReference type="PANTHER" id="PTHR11022">
    <property type="entry name" value="PEPTIDOGLYCAN RECOGNITION PROTEIN"/>
    <property type="match status" value="1"/>
</dbReference>
<dbReference type="Proteomes" id="UP000530424">
    <property type="component" value="Unassembled WGS sequence"/>
</dbReference>